<evidence type="ECO:0000313" key="8">
    <source>
        <dbReference type="Proteomes" id="UP000092695"/>
    </source>
</evidence>
<gene>
    <name evidence="7" type="ORF">BA177_09895</name>
</gene>
<evidence type="ECO:0000256" key="4">
    <source>
        <dbReference type="ARBA" id="ARBA00023172"/>
    </source>
</evidence>
<keyword evidence="6" id="KW-0472">Membrane</keyword>
<organism evidence="7 8">
    <name type="scientific">Woeseia oceani</name>
    <dbReference type="NCBI Taxonomy" id="1548547"/>
    <lineage>
        <taxon>Bacteria</taxon>
        <taxon>Pseudomonadati</taxon>
        <taxon>Pseudomonadota</taxon>
        <taxon>Gammaproteobacteria</taxon>
        <taxon>Woeseiales</taxon>
        <taxon>Woeseiaceae</taxon>
        <taxon>Woeseia</taxon>
    </lineage>
</organism>
<dbReference type="InterPro" id="IPR003798">
    <property type="entry name" value="DNA_recombination_RmuC"/>
</dbReference>
<dbReference type="AlphaFoldDB" id="A0A193LG85"/>
<keyword evidence="6" id="KW-1133">Transmembrane helix</keyword>
<evidence type="ECO:0000256" key="1">
    <source>
        <dbReference type="ARBA" id="ARBA00003416"/>
    </source>
</evidence>
<sequence length="439" mass="49823">MATLTLHPALIDIGLPMLLAGLVLGALICWFVLRSRLRAHQQTALELQARIKDQEDLQKERELAFEAANSKLTAAFSELANQSLKANSENFLRLAEQNLNTHQERAKRELGEREQAVENLVKPIRDALQQSQRQISELEKSRSEAYGSIRSQLETMQLNQRALTEETQNLVKALRRPEVRGRWGEITLRRLVELAGMVEHCDFQEQVHNVDGDKIMRPDMIVSMPDQRELIVDVKTPLDAYLAAAEAKDDAQRDLHLKRHARNLRDHIRKLASKGYWDQFSKSPEFVILFIPGDQFLSAALSEDPELIEFALSQQIILATPTSLVALLKAVAYGWRQLALAENAEEIRRLAEDLYARLGTFVTHLNKVGRNLASSVEHYNRAVGSLERKVLPGARKFVELGIRPKKEIELAEPLESLPRKIVEMSSDETHNEPDQPALK</sequence>
<dbReference type="RefSeq" id="WP_068615838.1">
    <property type="nucleotide sequence ID" value="NZ_CP016268.1"/>
</dbReference>
<feature type="coiled-coil region" evidence="5">
    <location>
        <begin position="92"/>
        <end position="119"/>
    </location>
</feature>
<evidence type="ECO:0000313" key="7">
    <source>
        <dbReference type="EMBL" id="ANO51471.1"/>
    </source>
</evidence>
<keyword evidence="6" id="KW-0812">Transmembrane</keyword>
<proteinExistence type="inferred from homology"/>
<feature type="transmembrane region" description="Helical" evidence="6">
    <location>
        <begin position="13"/>
        <end position="33"/>
    </location>
</feature>
<evidence type="ECO:0000256" key="2">
    <source>
        <dbReference type="ARBA" id="ARBA00009840"/>
    </source>
</evidence>
<evidence type="ECO:0000256" key="5">
    <source>
        <dbReference type="SAM" id="Coils"/>
    </source>
</evidence>
<dbReference type="GO" id="GO:0006310">
    <property type="term" value="P:DNA recombination"/>
    <property type="evidence" value="ECO:0007669"/>
    <property type="project" value="UniProtKB-KW"/>
</dbReference>
<dbReference type="Pfam" id="PF02646">
    <property type="entry name" value="RmuC"/>
    <property type="match status" value="1"/>
</dbReference>
<comment type="similarity">
    <text evidence="2">Belongs to the RmuC family.</text>
</comment>
<dbReference type="Proteomes" id="UP000092695">
    <property type="component" value="Chromosome"/>
</dbReference>
<comment type="function">
    <text evidence="1">Involved in DNA recombination.</text>
</comment>
<dbReference type="KEGG" id="woc:BA177_09895"/>
<keyword evidence="8" id="KW-1185">Reference proteome</keyword>
<evidence type="ECO:0000256" key="6">
    <source>
        <dbReference type="SAM" id="Phobius"/>
    </source>
</evidence>
<keyword evidence="3 5" id="KW-0175">Coiled coil</keyword>
<dbReference type="PANTHER" id="PTHR30563:SF0">
    <property type="entry name" value="DNA RECOMBINATION PROTEIN RMUC"/>
    <property type="match status" value="1"/>
</dbReference>
<dbReference type="STRING" id="1548547.BA177_09895"/>
<keyword evidence="4" id="KW-0233">DNA recombination</keyword>
<protein>
    <submittedName>
        <fullName evidence="7">Recombinase RmuC</fullName>
    </submittedName>
</protein>
<name>A0A193LG85_9GAMM</name>
<dbReference type="PANTHER" id="PTHR30563">
    <property type="entry name" value="DNA RECOMBINATION PROTEIN RMUC"/>
    <property type="match status" value="1"/>
</dbReference>
<evidence type="ECO:0000256" key="3">
    <source>
        <dbReference type="ARBA" id="ARBA00023054"/>
    </source>
</evidence>
<dbReference type="EMBL" id="CP016268">
    <property type="protein sequence ID" value="ANO51471.1"/>
    <property type="molecule type" value="Genomic_DNA"/>
</dbReference>
<accession>A0A193LG85</accession>
<reference evidence="7 8" key="1">
    <citation type="submission" date="2016-06" db="EMBL/GenBank/DDBJ databases">
        <title>Complete genome sequence of a deep-branching marine Gamma Proteobacterium Woeseia oceani type strain XK5.</title>
        <authorList>
            <person name="Mu D."/>
            <person name="Du Z."/>
        </authorList>
    </citation>
    <scope>NUCLEOTIDE SEQUENCE [LARGE SCALE GENOMIC DNA]</scope>
    <source>
        <strain evidence="7 8">XK5</strain>
    </source>
</reference>